<keyword evidence="1" id="KW-0472">Membrane</keyword>
<organism evidence="2 3">
    <name type="scientific">Brumimicrobium aurantiacum</name>
    <dbReference type="NCBI Taxonomy" id="1737063"/>
    <lineage>
        <taxon>Bacteria</taxon>
        <taxon>Pseudomonadati</taxon>
        <taxon>Bacteroidota</taxon>
        <taxon>Flavobacteriia</taxon>
        <taxon>Flavobacteriales</taxon>
        <taxon>Crocinitomicaceae</taxon>
        <taxon>Brumimicrobium</taxon>
    </lineage>
</organism>
<gene>
    <name evidence="2" type="ORF">DXU93_10140</name>
</gene>
<evidence type="ECO:0000256" key="1">
    <source>
        <dbReference type="SAM" id="Phobius"/>
    </source>
</evidence>
<proteinExistence type="predicted"/>
<reference evidence="2 3" key="1">
    <citation type="submission" date="2018-08" db="EMBL/GenBank/DDBJ databases">
        <title>The draft genome squence of Brumimicrobium sp. N62.</title>
        <authorList>
            <person name="Du Z.-J."/>
            <person name="Luo H.-R."/>
        </authorList>
    </citation>
    <scope>NUCLEOTIDE SEQUENCE [LARGE SCALE GENOMIC DNA]</scope>
    <source>
        <strain evidence="2 3">N62</strain>
    </source>
</reference>
<name>A0A3E1EWK2_9FLAO</name>
<feature type="transmembrane region" description="Helical" evidence="1">
    <location>
        <begin position="135"/>
        <end position="158"/>
    </location>
</feature>
<evidence type="ECO:0000313" key="3">
    <source>
        <dbReference type="Proteomes" id="UP000257127"/>
    </source>
</evidence>
<dbReference type="RefSeq" id="WP_116881179.1">
    <property type="nucleotide sequence ID" value="NZ_QURB01000006.1"/>
</dbReference>
<feature type="transmembrane region" description="Helical" evidence="1">
    <location>
        <begin position="112"/>
        <end position="129"/>
    </location>
</feature>
<feature type="transmembrane region" description="Helical" evidence="1">
    <location>
        <begin position="60"/>
        <end position="79"/>
    </location>
</feature>
<dbReference type="AlphaFoldDB" id="A0A3E1EWK2"/>
<keyword evidence="1" id="KW-0812">Transmembrane</keyword>
<accession>A0A3E1EWK2</accession>
<feature type="transmembrane region" description="Helical" evidence="1">
    <location>
        <begin position="85"/>
        <end position="105"/>
    </location>
</feature>
<dbReference type="EMBL" id="QURB01000006">
    <property type="protein sequence ID" value="RFC53898.1"/>
    <property type="molecule type" value="Genomic_DNA"/>
</dbReference>
<comment type="caution">
    <text evidence="2">The sequence shown here is derived from an EMBL/GenBank/DDBJ whole genome shotgun (WGS) entry which is preliminary data.</text>
</comment>
<keyword evidence="1" id="KW-1133">Transmembrane helix</keyword>
<dbReference type="Proteomes" id="UP000257127">
    <property type="component" value="Unassembled WGS sequence"/>
</dbReference>
<sequence>MKRREIRREAYKFINSGESKQTTFELMKQMSNLDDETIADTIKNIPTLEQRKELKTQMTFYLILTFLFILSTIFLSIQSLIQNGILSFISFLLIPIIVSVLSYGAIKFYPRAIDAINFCGIIFIMIVIPRDSFDFIQIHPLLLLLPFIAYLIFGSFLSNKLTQDYVKKSKVYYNKQGQKRLKYEIEFVPRKKKMFNF</sequence>
<protein>
    <submittedName>
        <fullName evidence="2">Uncharacterized protein</fullName>
    </submittedName>
</protein>
<evidence type="ECO:0000313" key="2">
    <source>
        <dbReference type="EMBL" id="RFC53898.1"/>
    </source>
</evidence>
<keyword evidence="3" id="KW-1185">Reference proteome</keyword>